<dbReference type="InterPro" id="IPR012336">
    <property type="entry name" value="Thioredoxin-like_fold"/>
</dbReference>
<evidence type="ECO:0000256" key="5">
    <source>
        <dbReference type="ARBA" id="ARBA00025782"/>
    </source>
</evidence>
<comment type="similarity">
    <text evidence="5">Belongs to the nucleoredoxin family.</text>
</comment>
<evidence type="ECO:0000256" key="2">
    <source>
        <dbReference type="ARBA" id="ARBA00022737"/>
    </source>
</evidence>
<evidence type="ECO:0000313" key="12">
    <source>
        <dbReference type="WBParaSite" id="TMUE_3000014126.1"/>
    </source>
</evidence>
<evidence type="ECO:0000256" key="4">
    <source>
        <dbReference type="ARBA" id="ARBA00023027"/>
    </source>
</evidence>
<dbReference type="Pfam" id="PF13905">
    <property type="entry name" value="Thioredoxin_8"/>
    <property type="match status" value="1"/>
</dbReference>
<dbReference type="PANTHER" id="PTHR13871:SF96">
    <property type="entry name" value="THIOREDOXIN DOMAIN-CONTAINING PROTEIN"/>
    <property type="match status" value="1"/>
</dbReference>
<sequence length="206" mass="23311">MAFQATMKFVIIALLVCSLADVAARRSKRRKGSAEASGNKRRKPEHTDKELDHLECQSPATADYLLGAEVKILKHGQVTSLNVTKHLGRKVVALYFSARWCEHSKNLTPLLMKLHKQIGSRNLAIIYVSLNCVTLDRSFSRMEYGLWPFISCQDEAAVQLADHYKIKELPAVVVVNPSGIPIAKYTQKQLLQEEPHRLMKEWLTIC</sequence>
<evidence type="ECO:0000256" key="7">
    <source>
        <dbReference type="ARBA" id="ARBA00047804"/>
    </source>
</evidence>
<feature type="region of interest" description="Disordered" evidence="8">
    <location>
        <begin position="28"/>
        <end position="52"/>
    </location>
</feature>
<reference evidence="12" key="1">
    <citation type="submission" date="2019-12" db="UniProtKB">
        <authorList>
            <consortium name="WormBaseParasite"/>
        </authorList>
    </citation>
    <scope>IDENTIFICATION</scope>
</reference>
<dbReference type="STRING" id="70415.A0A5S6R3B4"/>
<evidence type="ECO:0000256" key="9">
    <source>
        <dbReference type="SAM" id="SignalP"/>
    </source>
</evidence>
<dbReference type="PROSITE" id="PS51352">
    <property type="entry name" value="THIOREDOXIN_2"/>
    <property type="match status" value="1"/>
</dbReference>
<evidence type="ECO:0000313" key="11">
    <source>
        <dbReference type="Proteomes" id="UP000046395"/>
    </source>
</evidence>
<dbReference type="InterPro" id="IPR052259">
    <property type="entry name" value="Nucleoredoxin-like"/>
</dbReference>
<evidence type="ECO:0000259" key="10">
    <source>
        <dbReference type="PROSITE" id="PS51352"/>
    </source>
</evidence>
<evidence type="ECO:0000256" key="3">
    <source>
        <dbReference type="ARBA" id="ARBA00023002"/>
    </source>
</evidence>
<dbReference type="AlphaFoldDB" id="A0A5S6R3B4"/>
<name>A0A5S6R3B4_TRIMR</name>
<evidence type="ECO:0000256" key="8">
    <source>
        <dbReference type="SAM" id="MobiDB-lite"/>
    </source>
</evidence>
<comment type="catalytic activity">
    <reaction evidence="6">
        <text>[protein]-dithiol + NAD(+) = [protein]-disulfide + NADH + H(+)</text>
        <dbReference type="Rhea" id="RHEA:18749"/>
        <dbReference type="Rhea" id="RHEA-COMP:10593"/>
        <dbReference type="Rhea" id="RHEA-COMP:10594"/>
        <dbReference type="ChEBI" id="CHEBI:15378"/>
        <dbReference type="ChEBI" id="CHEBI:29950"/>
        <dbReference type="ChEBI" id="CHEBI:50058"/>
        <dbReference type="ChEBI" id="CHEBI:57540"/>
        <dbReference type="ChEBI" id="CHEBI:57945"/>
        <dbReference type="EC" id="1.8.1.8"/>
    </reaction>
</comment>
<dbReference type="InterPro" id="IPR036249">
    <property type="entry name" value="Thioredoxin-like_sf"/>
</dbReference>
<keyword evidence="9" id="KW-0732">Signal</keyword>
<keyword evidence="2" id="KW-0677">Repeat</keyword>
<dbReference type="SUPFAM" id="SSF52833">
    <property type="entry name" value="Thioredoxin-like"/>
    <property type="match status" value="1"/>
</dbReference>
<feature type="domain" description="Thioredoxin" evidence="10">
    <location>
        <begin position="54"/>
        <end position="204"/>
    </location>
</feature>
<evidence type="ECO:0000256" key="6">
    <source>
        <dbReference type="ARBA" id="ARBA00047388"/>
    </source>
</evidence>
<organism evidence="11 12">
    <name type="scientific">Trichuris muris</name>
    <name type="common">Mouse whipworm</name>
    <dbReference type="NCBI Taxonomy" id="70415"/>
    <lineage>
        <taxon>Eukaryota</taxon>
        <taxon>Metazoa</taxon>
        <taxon>Ecdysozoa</taxon>
        <taxon>Nematoda</taxon>
        <taxon>Enoplea</taxon>
        <taxon>Dorylaimia</taxon>
        <taxon>Trichinellida</taxon>
        <taxon>Trichuridae</taxon>
        <taxon>Trichuris</taxon>
    </lineage>
</organism>
<protein>
    <recommendedName>
        <fullName evidence="1">protein-disulfide reductase</fullName>
        <ecNumber evidence="1">1.8.1.8</ecNumber>
    </recommendedName>
</protein>
<evidence type="ECO:0000256" key="1">
    <source>
        <dbReference type="ARBA" id="ARBA00012612"/>
    </source>
</evidence>
<keyword evidence="3" id="KW-0560">Oxidoreductase</keyword>
<accession>A0A5S6R3B4</accession>
<comment type="catalytic activity">
    <reaction evidence="7">
        <text>[protein]-dithiol + NADP(+) = [protein]-disulfide + NADPH + H(+)</text>
        <dbReference type="Rhea" id="RHEA:18753"/>
        <dbReference type="Rhea" id="RHEA-COMP:10593"/>
        <dbReference type="Rhea" id="RHEA-COMP:10594"/>
        <dbReference type="ChEBI" id="CHEBI:15378"/>
        <dbReference type="ChEBI" id="CHEBI:29950"/>
        <dbReference type="ChEBI" id="CHEBI:50058"/>
        <dbReference type="ChEBI" id="CHEBI:57783"/>
        <dbReference type="ChEBI" id="CHEBI:58349"/>
        <dbReference type="EC" id="1.8.1.8"/>
    </reaction>
</comment>
<dbReference type="Gene3D" id="3.40.30.10">
    <property type="entry name" value="Glutaredoxin"/>
    <property type="match status" value="1"/>
</dbReference>
<dbReference type="GO" id="GO:0047134">
    <property type="term" value="F:protein-disulfide reductase [NAD(P)H] activity"/>
    <property type="evidence" value="ECO:0007669"/>
    <property type="project" value="UniProtKB-EC"/>
</dbReference>
<dbReference type="InterPro" id="IPR013766">
    <property type="entry name" value="Thioredoxin_domain"/>
</dbReference>
<dbReference type="Proteomes" id="UP000046395">
    <property type="component" value="Unassembled WGS sequence"/>
</dbReference>
<keyword evidence="11" id="KW-1185">Reference proteome</keyword>
<proteinExistence type="inferred from homology"/>
<keyword evidence="4" id="KW-0520">NAD</keyword>
<feature type="signal peptide" evidence="9">
    <location>
        <begin position="1"/>
        <end position="24"/>
    </location>
</feature>
<dbReference type="WBParaSite" id="TMUE_3000014126.1">
    <property type="protein sequence ID" value="TMUE_3000014126.1"/>
    <property type="gene ID" value="WBGene00289164"/>
</dbReference>
<feature type="chain" id="PRO_5024383359" description="protein-disulfide reductase" evidence="9">
    <location>
        <begin position="25"/>
        <end position="206"/>
    </location>
</feature>
<dbReference type="PANTHER" id="PTHR13871">
    <property type="entry name" value="THIOREDOXIN"/>
    <property type="match status" value="1"/>
</dbReference>
<dbReference type="EC" id="1.8.1.8" evidence="1"/>